<evidence type="ECO:0000256" key="8">
    <source>
        <dbReference type="PIRSR" id="PIRSR001480-2"/>
    </source>
</evidence>
<organism evidence="10 11">
    <name type="scientific">Nocardioides soli</name>
    <dbReference type="NCBI Taxonomy" id="1036020"/>
    <lineage>
        <taxon>Bacteria</taxon>
        <taxon>Bacillati</taxon>
        <taxon>Actinomycetota</taxon>
        <taxon>Actinomycetes</taxon>
        <taxon>Propionibacteriales</taxon>
        <taxon>Nocardioidaceae</taxon>
        <taxon>Nocardioides</taxon>
    </lineage>
</organism>
<feature type="binding site" evidence="8">
    <location>
        <position position="93"/>
    </location>
    <ligand>
        <name>Zn(2+)</name>
        <dbReference type="ChEBI" id="CHEBI:29105"/>
    </ligand>
</feature>
<dbReference type="PRINTS" id="PR00714">
    <property type="entry name" value="MAN6PISMRASE"/>
</dbReference>
<comment type="catalytic activity">
    <reaction evidence="1">
        <text>D-mannose 6-phosphate = D-fructose 6-phosphate</text>
        <dbReference type="Rhea" id="RHEA:12356"/>
        <dbReference type="ChEBI" id="CHEBI:58735"/>
        <dbReference type="ChEBI" id="CHEBI:61527"/>
        <dbReference type="EC" id="5.3.1.8"/>
    </reaction>
</comment>
<dbReference type="InterPro" id="IPR014710">
    <property type="entry name" value="RmlC-like_jellyroll"/>
</dbReference>
<evidence type="ECO:0000256" key="4">
    <source>
        <dbReference type="ARBA" id="ARBA00022723"/>
    </source>
</evidence>
<dbReference type="GO" id="GO:0009298">
    <property type="term" value="P:GDP-mannose biosynthetic process"/>
    <property type="evidence" value="ECO:0007669"/>
    <property type="project" value="InterPro"/>
</dbReference>
<evidence type="ECO:0000256" key="1">
    <source>
        <dbReference type="ARBA" id="ARBA00000757"/>
    </source>
</evidence>
<dbReference type="GO" id="GO:0008270">
    <property type="term" value="F:zinc ion binding"/>
    <property type="evidence" value="ECO:0007669"/>
    <property type="project" value="InterPro"/>
</dbReference>
<dbReference type="GO" id="GO:0004476">
    <property type="term" value="F:mannose-6-phosphate isomerase activity"/>
    <property type="evidence" value="ECO:0007669"/>
    <property type="project" value="UniProtKB-EC"/>
</dbReference>
<dbReference type="SUPFAM" id="SSF51182">
    <property type="entry name" value="RmlC-like cupins"/>
    <property type="match status" value="1"/>
</dbReference>
<feature type="active site" evidence="7">
    <location>
        <position position="296"/>
    </location>
</feature>
<dbReference type="EMBL" id="JACHWR010000001">
    <property type="protein sequence ID" value="MBB3042226.1"/>
    <property type="molecule type" value="Genomic_DNA"/>
</dbReference>
<keyword evidence="5 8" id="KW-0862">Zinc</keyword>
<comment type="similarity">
    <text evidence="2">Belongs to the mannose-6-phosphate isomerase type 1 family.</text>
</comment>
<evidence type="ECO:0000313" key="10">
    <source>
        <dbReference type="EMBL" id="MBB3042226.1"/>
    </source>
</evidence>
<keyword evidence="6 10" id="KW-0413">Isomerase</keyword>
<comment type="caution">
    <text evidence="10">The sequence shown here is derived from an EMBL/GenBank/DDBJ whole genome shotgun (WGS) entry which is preliminary data.</text>
</comment>
<dbReference type="Proteomes" id="UP000589626">
    <property type="component" value="Unassembled WGS sequence"/>
</dbReference>
<comment type="cofactor">
    <cofactor evidence="8">
        <name>Zn(2+)</name>
        <dbReference type="ChEBI" id="CHEBI:29105"/>
    </cofactor>
    <text evidence="8">Binds 1 zinc ion per subunit.</text>
</comment>
<sequence length="412" mass="44403">MDRLTCATRDYAWGSTSLIPRFLGVTPDGLPHAELWVGAHPGDPAGLPDGTRLDDHIRDHAESSLGAPTLETFGPRLPYLVKALAAAEPLSLQVHPTSERARIGYDLEDQAGIPLGAPERSYQDRFHKPELIVAVTRFEGMAGFRDVEKTTRILRMLEHPWADRVAKELDAAPPFQALHGVVGEMLDQSGDPLRRLIGEIADAAVAAEERGHQLTRTAGRMYLDRASVERESTRLFAQTTQLARQYPEDPGVLVTLLLNHVVLSPGEAMFLDAGVVHAYTSGFGIEIMASSDNVVRAGLTPKHVDVPELLHIASFTPIPAPIWEPTPVSANTLRYAPPVAEFTLSVTRAPETRLPAAGPRTLLCLDGEVDVVAGDASHRLRQGESLFVPHSDGALELDGDGTVAIASVPTGG</sequence>
<keyword evidence="4 8" id="KW-0479">Metal-binding</keyword>
<evidence type="ECO:0000259" key="9">
    <source>
        <dbReference type="Pfam" id="PF20511"/>
    </source>
</evidence>
<reference evidence="10 11" key="1">
    <citation type="submission" date="2020-08" db="EMBL/GenBank/DDBJ databases">
        <title>Sequencing the genomes of 1000 actinobacteria strains.</title>
        <authorList>
            <person name="Klenk H.-P."/>
        </authorList>
    </citation>
    <scope>NUCLEOTIDE SEQUENCE [LARGE SCALE GENOMIC DNA]</scope>
    <source>
        <strain evidence="10 11">DSM 105498</strain>
    </source>
</reference>
<dbReference type="CDD" id="cd07011">
    <property type="entry name" value="cupin_PMI_type_I_N"/>
    <property type="match status" value="1"/>
</dbReference>
<evidence type="ECO:0000256" key="7">
    <source>
        <dbReference type="PIRSR" id="PIRSR001480-1"/>
    </source>
</evidence>
<dbReference type="GO" id="GO:0005975">
    <property type="term" value="P:carbohydrate metabolic process"/>
    <property type="evidence" value="ECO:0007669"/>
    <property type="project" value="InterPro"/>
</dbReference>
<dbReference type="EC" id="5.3.1.8" evidence="3"/>
<feature type="domain" description="Phosphomannose isomerase type I catalytic" evidence="9">
    <location>
        <begin position="3"/>
        <end position="146"/>
    </location>
</feature>
<dbReference type="PANTHER" id="PTHR10309">
    <property type="entry name" value="MANNOSE-6-PHOSPHATE ISOMERASE"/>
    <property type="match status" value="1"/>
</dbReference>
<protein>
    <recommendedName>
        <fullName evidence="3">mannose-6-phosphate isomerase</fullName>
        <ecNumber evidence="3">5.3.1.8</ecNumber>
    </recommendedName>
</protein>
<evidence type="ECO:0000313" key="11">
    <source>
        <dbReference type="Proteomes" id="UP000589626"/>
    </source>
</evidence>
<name>A0A7W4Z1U7_9ACTN</name>
<dbReference type="InterPro" id="IPR001250">
    <property type="entry name" value="Man6P_Isoase-1"/>
</dbReference>
<feature type="binding site" evidence="8">
    <location>
        <position position="277"/>
    </location>
    <ligand>
        <name>Zn(2+)</name>
        <dbReference type="ChEBI" id="CHEBI:29105"/>
    </ligand>
</feature>
<gene>
    <name evidence="10" type="ORF">FHU40_002027</name>
</gene>
<feature type="binding site" evidence="8">
    <location>
        <position position="130"/>
    </location>
    <ligand>
        <name>Zn(2+)</name>
        <dbReference type="ChEBI" id="CHEBI:29105"/>
    </ligand>
</feature>
<dbReference type="GO" id="GO:0005829">
    <property type="term" value="C:cytosol"/>
    <property type="evidence" value="ECO:0007669"/>
    <property type="project" value="TreeGrafter"/>
</dbReference>
<evidence type="ECO:0000256" key="5">
    <source>
        <dbReference type="ARBA" id="ARBA00022833"/>
    </source>
</evidence>
<dbReference type="AlphaFoldDB" id="A0A7W4Z1U7"/>
<dbReference type="Gene3D" id="2.60.120.10">
    <property type="entry name" value="Jelly Rolls"/>
    <property type="match status" value="2"/>
</dbReference>
<evidence type="ECO:0000256" key="6">
    <source>
        <dbReference type="ARBA" id="ARBA00023235"/>
    </source>
</evidence>
<evidence type="ECO:0000256" key="2">
    <source>
        <dbReference type="ARBA" id="ARBA00010772"/>
    </source>
</evidence>
<evidence type="ECO:0000256" key="3">
    <source>
        <dbReference type="ARBA" id="ARBA00011956"/>
    </source>
</evidence>
<proteinExistence type="inferred from homology"/>
<dbReference type="InterPro" id="IPR046457">
    <property type="entry name" value="PMI_typeI_cat"/>
</dbReference>
<dbReference type="Pfam" id="PF20511">
    <property type="entry name" value="PMI_typeI_cat"/>
    <property type="match status" value="1"/>
</dbReference>
<dbReference type="PIRSF" id="PIRSF001480">
    <property type="entry name" value="Mannose-6-phosphate_isomerase"/>
    <property type="match status" value="1"/>
</dbReference>
<dbReference type="Gene3D" id="1.10.441.10">
    <property type="entry name" value="Phosphomannose Isomerase, domain 2"/>
    <property type="match status" value="1"/>
</dbReference>
<accession>A0A7W4Z1U7</accession>
<dbReference type="PANTHER" id="PTHR10309:SF0">
    <property type="entry name" value="MANNOSE-6-PHOSPHATE ISOMERASE"/>
    <property type="match status" value="1"/>
</dbReference>
<dbReference type="RefSeq" id="WP_183592036.1">
    <property type="nucleotide sequence ID" value="NZ_JACHWR010000001.1"/>
</dbReference>
<feature type="binding site" evidence="8">
    <location>
        <position position="95"/>
    </location>
    <ligand>
        <name>Zn(2+)</name>
        <dbReference type="ChEBI" id="CHEBI:29105"/>
    </ligand>
</feature>
<dbReference type="NCBIfam" id="TIGR00218">
    <property type="entry name" value="manA"/>
    <property type="match status" value="1"/>
</dbReference>
<dbReference type="InterPro" id="IPR016305">
    <property type="entry name" value="Mannose-6-P_Isomerase"/>
</dbReference>
<keyword evidence="11" id="KW-1185">Reference proteome</keyword>
<dbReference type="InterPro" id="IPR011051">
    <property type="entry name" value="RmlC_Cupin_sf"/>
</dbReference>